<evidence type="ECO:0000256" key="1">
    <source>
        <dbReference type="ARBA" id="ARBA00022617"/>
    </source>
</evidence>
<dbReference type="InterPro" id="IPR036909">
    <property type="entry name" value="Cyt_c-like_dom_sf"/>
</dbReference>
<name>A0AAE3QSA9_9BACT</name>
<evidence type="ECO:0000256" key="2">
    <source>
        <dbReference type="ARBA" id="ARBA00022723"/>
    </source>
</evidence>
<dbReference type="GO" id="GO:0020037">
    <property type="term" value="F:heme binding"/>
    <property type="evidence" value="ECO:0007669"/>
    <property type="project" value="InterPro"/>
</dbReference>
<keyword evidence="2 4" id="KW-0479">Metal-binding</keyword>
<dbReference type="RefSeq" id="WP_313981242.1">
    <property type="nucleotide sequence ID" value="NZ_JASJOS010000007.1"/>
</dbReference>
<dbReference type="Proteomes" id="UP001241110">
    <property type="component" value="Unassembled WGS sequence"/>
</dbReference>
<evidence type="ECO:0000313" key="7">
    <source>
        <dbReference type="Proteomes" id="UP001241110"/>
    </source>
</evidence>
<comment type="caution">
    <text evidence="6">The sequence shown here is derived from an EMBL/GenBank/DDBJ whole genome shotgun (WGS) entry which is preliminary data.</text>
</comment>
<dbReference type="AlphaFoldDB" id="A0AAE3QSA9"/>
<dbReference type="InterPro" id="IPR009056">
    <property type="entry name" value="Cyt_c-like_dom"/>
</dbReference>
<proteinExistence type="predicted"/>
<keyword evidence="1 4" id="KW-0349">Heme</keyword>
<dbReference type="SUPFAM" id="SSF46626">
    <property type="entry name" value="Cytochrome c"/>
    <property type="match status" value="1"/>
</dbReference>
<gene>
    <name evidence="6" type="ORF">QNI16_17505</name>
</gene>
<accession>A0AAE3QSA9</accession>
<dbReference type="Pfam" id="PF13442">
    <property type="entry name" value="Cytochrome_CBB3"/>
    <property type="match status" value="1"/>
</dbReference>
<dbReference type="EMBL" id="JASJOS010000007">
    <property type="protein sequence ID" value="MDJ1482306.1"/>
    <property type="molecule type" value="Genomic_DNA"/>
</dbReference>
<evidence type="ECO:0000259" key="5">
    <source>
        <dbReference type="PROSITE" id="PS51007"/>
    </source>
</evidence>
<feature type="domain" description="Cytochrome c" evidence="5">
    <location>
        <begin position="215"/>
        <end position="298"/>
    </location>
</feature>
<dbReference type="GO" id="GO:0009055">
    <property type="term" value="F:electron transfer activity"/>
    <property type="evidence" value="ECO:0007669"/>
    <property type="project" value="InterPro"/>
</dbReference>
<reference evidence="6" key="1">
    <citation type="submission" date="2023-05" db="EMBL/GenBank/DDBJ databases">
        <authorList>
            <person name="Zhang X."/>
        </authorList>
    </citation>
    <scope>NUCLEOTIDE SEQUENCE</scope>
    <source>
        <strain evidence="6">YF14B1</strain>
    </source>
</reference>
<evidence type="ECO:0000313" key="6">
    <source>
        <dbReference type="EMBL" id="MDJ1482306.1"/>
    </source>
</evidence>
<evidence type="ECO:0000256" key="4">
    <source>
        <dbReference type="PROSITE-ProRule" id="PRU00433"/>
    </source>
</evidence>
<keyword evidence="3 4" id="KW-0408">Iron</keyword>
<dbReference type="Gene3D" id="1.10.760.10">
    <property type="entry name" value="Cytochrome c-like domain"/>
    <property type="match status" value="1"/>
</dbReference>
<dbReference type="GO" id="GO:0046872">
    <property type="term" value="F:metal ion binding"/>
    <property type="evidence" value="ECO:0007669"/>
    <property type="project" value="UniProtKB-KW"/>
</dbReference>
<dbReference type="PROSITE" id="PS51007">
    <property type="entry name" value="CYTC"/>
    <property type="match status" value="1"/>
</dbReference>
<sequence length="306" mass="34873">MNRIFKTKYQPVSFASLFHSLPQWFSFILLGSLLACSSQTQENQKEAIPKDTISQTTPNTSTDTLQIDLVALKEKGQLQPAETITIPHDPVFLKSKTFKAIPLQTILNTFSSVRRLDASQTQVIFECEDGYSPSMPLQQLIQTKVYLATQDTEAPKGEEWVPIKKNGHETKIAPFYIVYTEADPKDNSYKWPYNLVRIRLVPVSSELTVLFPKDERMVKGYNLFHTNCFTCHSINGIGGKMGPELNYPKNVTEYWQPEHLKAFVKNPSSYRNDCKMPTLSNISDADIIAIIQYIGYMKDFKTLANR</sequence>
<protein>
    <submittedName>
        <fullName evidence="6">C-type cytochrome</fullName>
    </submittedName>
</protein>
<evidence type="ECO:0000256" key="3">
    <source>
        <dbReference type="ARBA" id="ARBA00023004"/>
    </source>
</evidence>
<organism evidence="6 7">
    <name type="scientific">Xanthocytophaga flava</name>
    <dbReference type="NCBI Taxonomy" id="3048013"/>
    <lineage>
        <taxon>Bacteria</taxon>
        <taxon>Pseudomonadati</taxon>
        <taxon>Bacteroidota</taxon>
        <taxon>Cytophagia</taxon>
        <taxon>Cytophagales</taxon>
        <taxon>Rhodocytophagaceae</taxon>
        <taxon>Xanthocytophaga</taxon>
    </lineage>
</organism>